<dbReference type="AlphaFoldDB" id="A0A1I7TI91"/>
<dbReference type="PROSITE" id="PS50041">
    <property type="entry name" value="C_TYPE_LECTIN_2"/>
    <property type="match status" value="2"/>
</dbReference>
<evidence type="ECO:0000313" key="6">
    <source>
        <dbReference type="WBParaSite" id="Csp11.Scaffold621.g6197.t1"/>
    </source>
</evidence>
<dbReference type="eggNOG" id="KOG4297">
    <property type="taxonomic scope" value="Eukaryota"/>
</dbReference>
<dbReference type="InterPro" id="IPR000859">
    <property type="entry name" value="CUB_dom"/>
</dbReference>
<dbReference type="InterPro" id="IPR018378">
    <property type="entry name" value="C-type_lectin_CS"/>
</dbReference>
<dbReference type="PROSITE" id="PS01180">
    <property type="entry name" value="CUB"/>
    <property type="match status" value="1"/>
</dbReference>
<dbReference type="CDD" id="cd00041">
    <property type="entry name" value="CUB"/>
    <property type="match status" value="1"/>
</dbReference>
<comment type="caution">
    <text evidence="2">Lacks conserved residue(s) required for the propagation of feature annotation.</text>
</comment>
<dbReference type="InterPro" id="IPR035914">
    <property type="entry name" value="Sperma_CUB_dom_sf"/>
</dbReference>
<proteinExistence type="predicted"/>
<dbReference type="STRING" id="1561998.A0A1I7TI91"/>
<feature type="domain" description="C-type lectin" evidence="4">
    <location>
        <begin position="89"/>
        <end position="196"/>
    </location>
</feature>
<name>A0A1I7TI91_9PELO</name>
<sequence>MTNFLFNHGSFWMGLYCFSKDRSQCFWDDDSGTAISYSNFASGYPNIGIGKCVYYSNPGGLWANGDCGELLPYVCELPPTLPDTCLHNYKNHCYYPLTGSSVPEAIEKCDELCATLASVHSPGENRFIASISPEITLLGGIASPGGYIWMDGTPTDYNNDDVYPLDYKNGPFLSMNPGTGDFFASDGSHNKMFVCKRPVGAPCSGQIPQNATYTFTSSSKCLNPGVIMAPAIISSPNYPKDYPADVFCSWGVSSTGSHRLRMTINAFDTEKNDDIVKIYDGEDDKSPLIGAYSGGPFKPFGFVTSGPSIYITFLSDRYYTFSGFTSTITPVF</sequence>
<dbReference type="InterPro" id="IPR001304">
    <property type="entry name" value="C-type_lectin-like"/>
</dbReference>
<dbReference type="PROSITE" id="PS00615">
    <property type="entry name" value="C_TYPE_LECTIN_1"/>
    <property type="match status" value="1"/>
</dbReference>
<organism evidence="5 6">
    <name type="scientific">Caenorhabditis tropicalis</name>
    <dbReference type="NCBI Taxonomy" id="1561998"/>
    <lineage>
        <taxon>Eukaryota</taxon>
        <taxon>Metazoa</taxon>
        <taxon>Ecdysozoa</taxon>
        <taxon>Nematoda</taxon>
        <taxon>Chromadorea</taxon>
        <taxon>Rhabditida</taxon>
        <taxon>Rhabditina</taxon>
        <taxon>Rhabditomorpha</taxon>
        <taxon>Rhabditoidea</taxon>
        <taxon>Rhabditidae</taxon>
        <taxon>Peloderinae</taxon>
        <taxon>Caenorhabditis</taxon>
    </lineage>
</organism>
<dbReference type="SMART" id="SM00034">
    <property type="entry name" value="CLECT"/>
    <property type="match status" value="1"/>
</dbReference>
<dbReference type="WBParaSite" id="Csp11.Scaffold621.g6197.t1">
    <property type="protein sequence ID" value="Csp11.Scaffold621.g6197.t1"/>
    <property type="gene ID" value="Csp11.Scaffold621.g6197"/>
</dbReference>
<dbReference type="Proteomes" id="UP000095282">
    <property type="component" value="Unplaced"/>
</dbReference>
<dbReference type="SMART" id="SM00042">
    <property type="entry name" value="CUB"/>
    <property type="match status" value="1"/>
</dbReference>
<evidence type="ECO:0000256" key="1">
    <source>
        <dbReference type="ARBA" id="ARBA00023157"/>
    </source>
</evidence>
<evidence type="ECO:0000313" key="5">
    <source>
        <dbReference type="Proteomes" id="UP000095282"/>
    </source>
</evidence>
<dbReference type="Pfam" id="PF00059">
    <property type="entry name" value="Lectin_C"/>
    <property type="match status" value="1"/>
</dbReference>
<dbReference type="Gene3D" id="2.60.120.290">
    <property type="entry name" value="Spermadhesin, CUB domain"/>
    <property type="match status" value="1"/>
</dbReference>
<dbReference type="Pfam" id="PF00431">
    <property type="entry name" value="CUB"/>
    <property type="match status" value="1"/>
</dbReference>
<dbReference type="SUPFAM" id="SSF56436">
    <property type="entry name" value="C-type lectin-like"/>
    <property type="match status" value="2"/>
</dbReference>
<evidence type="ECO:0000259" key="3">
    <source>
        <dbReference type="PROSITE" id="PS01180"/>
    </source>
</evidence>
<accession>A0A1I7TI91</accession>
<dbReference type="PANTHER" id="PTHR22991:SF41">
    <property type="entry name" value="CUB DOMAIN-CONTAINING PROTEIN-RELATED"/>
    <property type="match status" value="1"/>
</dbReference>
<dbReference type="Gene3D" id="3.10.100.10">
    <property type="entry name" value="Mannose-Binding Protein A, subunit A"/>
    <property type="match status" value="2"/>
</dbReference>
<dbReference type="InterPro" id="IPR016186">
    <property type="entry name" value="C-type_lectin-like/link_sf"/>
</dbReference>
<dbReference type="SUPFAM" id="SSF49854">
    <property type="entry name" value="Spermadhesin, CUB domain"/>
    <property type="match status" value="1"/>
</dbReference>
<dbReference type="CDD" id="cd00037">
    <property type="entry name" value="CLECT"/>
    <property type="match status" value="2"/>
</dbReference>
<evidence type="ECO:0000256" key="2">
    <source>
        <dbReference type="PROSITE-ProRule" id="PRU00059"/>
    </source>
</evidence>
<evidence type="ECO:0000259" key="4">
    <source>
        <dbReference type="PROSITE" id="PS50041"/>
    </source>
</evidence>
<dbReference type="InterPro" id="IPR016187">
    <property type="entry name" value="CTDL_fold"/>
</dbReference>
<feature type="domain" description="CUB" evidence="3">
    <location>
        <begin position="203"/>
        <end position="331"/>
    </location>
</feature>
<reference evidence="6" key="1">
    <citation type="submission" date="2016-11" db="UniProtKB">
        <authorList>
            <consortium name="WormBaseParasite"/>
        </authorList>
    </citation>
    <scope>IDENTIFICATION</scope>
</reference>
<keyword evidence="5" id="KW-1185">Reference proteome</keyword>
<dbReference type="PANTHER" id="PTHR22991">
    <property type="entry name" value="PROTEIN CBG13490"/>
    <property type="match status" value="1"/>
</dbReference>
<keyword evidence="1" id="KW-1015">Disulfide bond</keyword>
<feature type="domain" description="C-type lectin" evidence="4">
    <location>
        <begin position="1"/>
        <end position="76"/>
    </location>
</feature>
<dbReference type="InterPro" id="IPR050976">
    <property type="entry name" value="Snaclec"/>
</dbReference>
<protein>
    <submittedName>
        <fullName evidence="6">CUB domain-containing protein</fullName>
    </submittedName>
</protein>